<evidence type="ECO:0000313" key="3">
    <source>
        <dbReference type="EMBL" id="WGW10615.1"/>
    </source>
</evidence>
<dbReference type="EMBL" id="CP090958">
    <property type="protein sequence ID" value="WGW10615.1"/>
    <property type="molecule type" value="Genomic_DNA"/>
</dbReference>
<reference evidence="3 4" key="1">
    <citation type="submission" date="2023-05" db="EMBL/GenBank/DDBJ databases">
        <title>Lithophilousrod everest ZFBP1038 complete genpme.</title>
        <authorList>
            <person name="Tian M."/>
        </authorList>
    </citation>
    <scope>NUCLEOTIDE SEQUENCE [LARGE SCALE GENOMIC DNA]</scope>
    <source>
        <strain evidence="3 4">ZFBP1038</strain>
    </source>
</reference>
<keyword evidence="4" id="KW-1185">Reference proteome</keyword>
<sequence length="209" mass="22362">MTAPRRALIVIDAQQEYFDGLLPIQYPDRNESIARIRAAIDAAEQSDTPVVLVQHELPAEAPVFASGSATWQNHLEVAAHEERASKRISKQFSSIFAGTDLEAWLRGQAIDTITLVGYMTNNCVLASAAAAEPLGFAVEVLSDATGAIDLANEAGSAPARQVHETLMTLLHSNWAAVTDTDTWTAALQAGEPLDKSDLVTSAAHGRSEQ</sequence>
<name>A0ABY8QQ98_9MICO</name>
<dbReference type="InterPro" id="IPR050272">
    <property type="entry name" value="Isochorismatase-like_hydrls"/>
</dbReference>
<dbReference type="PANTHER" id="PTHR43540:SF6">
    <property type="entry name" value="ISOCHORISMATASE-LIKE DOMAIN-CONTAINING PROTEIN"/>
    <property type="match status" value="1"/>
</dbReference>
<protein>
    <submittedName>
        <fullName evidence="3">Isochorismatase family protein</fullName>
    </submittedName>
</protein>
<dbReference type="Gene3D" id="3.40.50.850">
    <property type="entry name" value="Isochorismatase-like"/>
    <property type="match status" value="1"/>
</dbReference>
<evidence type="ECO:0000256" key="1">
    <source>
        <dbReference type="ARBA" id="ARBA00022801"/>
    </source>
</evidence>
<dbReference type="SUPFAM" id="SSF52499">
    <property type="entry name" value="Isochorismatase-like hydrolases"/>
    <property type="match status" value="1"/>
</dbReference>
<keyword evidence="1" id="KW-0378">Hydrolase</keyword>
<dbReference type="Pfam" id="PF00857">
    <property type="entry name" value="Isochorismatase"/>
    <property type="match status" value="1"/>
</dbReference>
<dbReference type="RefSeq" id="WP_349637395.1">
    <property type="nucleotide sequence ID" value="NZ_CP090958.1"/>
</dbReference>
<proteinExistence type="predicted"/>
<feature type="domain" description="Isochorismatase-like" evidence="2">
    <location>
        <begin position="7"/>
        <end position="153"/>
    </location>
</feature>
<accession>A0ABY8QQ98</accession>
<evidence type="ECO:0000313" key="4">
    <source>
        <dbReference type="Proteomes" id="UP001209083"/>
    </source>
</evidence>
<evidence type="ECO:0000259" key="2">
    <source>
        <dbReference type="Pfam" id="PF00857"/>
    </source>
</evidence>
<dbReference type="InterPro" id="IPR000868">
    <property type="entry name" value="Isochorismatase-like_dom"/>
</dbReference>
<dbReference type="Proteomes" id="UP001209083">
    <property type="component" value="Chromosome"/>
</dbReference>
<dbReference type="InterPro" id="IPR036380">
    <property type="entry name" value="Isochorismatase-like_sf"/>
</dbReference>
<dbReference type="PANTHER" id="PTHR43540">
    <property type="entry name" value="PEROXYUREIDOACRYLATE/UREIDOACRYLATE AMIDOHYDROLASE-RELATED"/>
    <property type="match status" value="1"/>
</dbReference>
<gene>
    <name evidence="3" type="ORF">LWF01_10740</name>
</gene>
<organism evidence="3 4">
    <name type="scientific">Saxibacter everestensis</name>
    <dbReference type="NCBI Taxonomy" id="2909229"/>
    <lineage>
        <taxon>Bacteria</taxon>
        <taxon>Bacillati</taxon>
        <taxon>Actinomycetota</taxon>
        <taxon>Actinomycetes</taxon>
        <taxon>Micrococcales</taxon>
        <taxon>Brevibacteriaceae</taxon>
        <taxon>Saxibacter</taxon>
    </lineage>
</organism>